<dbReference type="PANTHER" id="PTHR47786:SF2">
    <property type="entry name" value="GLYCOSYL HYDROLASE FAMILY 13 CATALYTIC DOMAIN-CONTAINING PROTEIN"/>
    <property type="match status" value="1"/>
</dbReference>
<evidence type="ECO:0000313" key="2">
    <source>
        <dbReference type="EMBL" id="TFU95866.1"/>
    </source>
</evidence>
<feature type="domain" description="Glycosyl hydrolase family 13 catalytic" evidence="1">
    <location>
        <begin position="8"/>
        <end position="126"/>
    </location>
</feature>
<comment type="caution">
    <text evidence="2">The sequence shown here is derived from an EMBL/GenBank/DDBJ whole genome shotgun (WGS) entry which is preliminary data.</text>
</comment>
<dbReference type="RefSeq" id="WP_245167507.1">
    <property type="nucleotide sequence ID" value="NZ_JADGKZ010000105.1"/>
</dbReference>
<dbReference type="AlphaFoldDB" id="A0A4Y9J6W8"/>
<evidence type="ECO:0000259" key="1">
    <source>
        <dbReference type="Pfam" id="PF00128"/>
    </source>
</evidence>
<protein>
    <submittedName>
        <fullName evidence="2">DUF3416 domain-containing protein</fullName>
    </submittedName>
</protein>
<dbReference type="InterPro" id="IPR017853">
    <property type="entry name" value="GH"/>
</dbReference>
<evidence type="ECO:0000313" key="3">
    <source>
        <dbReference type="Proteomes" id="UP000297253"/>
    </source>
</evidence>
<name>A0A4Y9J6W8_9STRE</name>
<dbReference type="Pfam" id="PF00128">
    <property type="entry name" value="Alpha-amylase"/>
    <property type="match status" value="1"/>
</dbReference>
<feature type="non-terminal residue" evidence="2">
    <location>
        <position position="132"/>
    </location>
</feature>
<gene>
    <name evidence="2" type="ORF">E4T82_12280</name>
</gene>
<dbReference type="SUPFAM" id="SSF51445">
    <property type="entry name" value="(Trans)glycosidases"/>
    <property type="match status" value="1"/>
</dbReference>
<dbReference type="PANTHER" id="PTHR47786">
    <property type="entry name" value="ALPHA-1,4-GLUCAN:MALTOSE-1-PHOSPHATE MALTOSYLTRANSFERASE"/>
    <property type="match status" value="1"/>
</dbReference>
<dbReference type="Proteomes" id="UP000297253">
    <property type="component" value="Unassembled WGS sequence"/>
</dbReference>
<organism evidence="2 3">
    <name type="scientific">Streptococcus cuniculi</name>
    <dbReference type="NCBI Taxonomy" id="1432788"/>
    <lineage>
        <taxon>Bacteria</taxon>
        <taxon>Bacillati</taxon>
        <taxon>Bacillota</taxon>
        <taxon>Bacilli</taxon>
        <taxon>Lactobacillales</taxon>
        <taxon>Streptococcaceae</taxon>
        <taxon>Streptococcus</taxon>
    </lineage>
</organism>
<sequence>RFSAWYEIFPRSQSMDVNRHGTFDDVIKRLPEIRELGFDVLYFTPIHPVGRTNRKGKNNTLKALPGDVGSVYAVGAEEGGHEAVHPDLGTLEDFERLVAASHASGMEIALDFAIQCSPDHPWIKDHPEWFEW</sequence>
<accession>A0A4Y9J6W8</accession>
<feature type="non-terminal residue" evidence="2">
    <location>
        <position position="1"/>
    </location>
</feature>
<dbReference type="EMBL" id="SPPD01000106">
    <property type="protein sequence ID" value="TFU95866.1"/>
    <property type="molecule type" value="Genomic_DNA"/>
</dbReference>
<dbReference type="Gene3D" id="3.20.20.80">
    <property type="entry name" value="Glycosidases"/>
    <property type="match status" value="1"/>
</dbReference>
<proteinExistence type="predicted"/>
<dbReference type="GO" id="GO:0005975">
    <property type="term" value="P:carbohydrate metabolic process"/>
    <property type="evidence" value="ECO:0007669"/>
    <property type="project" value="InterPro"/>
</dbReference>
<reference evidence="2 3" key="1">
    <citation type="submission" date="2019-03" db="EMBL/GenBank/DDBJ databases">
        <title>Diversity of the mouse oral microbiome.</title>
        <authorList>
            <person name="Joseph S."/>
            <person name="Aduse-Opoku J."/>
            <person name="Curtis M."/>
            <person name="Wade W."/>
            <person name="Hashim A."/>
        </authorList>
    </citation>
    <scope>NUCLEOTIDE SEQUENCE [LARGE SCALE GENOMIC DNA]</scope>
    <source>
        <strain evidence="2 3">WM131</strain>
    </source>
</reference>
<dbReference type="InterPro" id="IPR006047">
    <property type="entry name" value="GH13_cat_dom"/>
</dbReference>